<gene>
    <name evidence="3" type="ORF">GUJ93_ZPchr0010g9662</name>
</gene>
<accession>A0A8J6BNH2</accession>
<feature type="chain" id="PRO_5035286041" description="Secreted protein" evidence="2">
    <location>
        <begin position="21"/>
        <end position="110"/>
    </location>
</feature>
<keyword evidence="2" id="KW-0732">Signal</keyword>
<evidence type="ECO:0000256" key="2">
    <source>
        <dbReference type="SAM" id="SignalP"/>
    </source>
</evidence>
<dbReference type="AlphaFoldDB" id="A0A8J6BNH2"/>
<reference evidence="3" key="2">
    <citation type="submission" date="2021-02" db="EMBL/GenBank/DDBJ databases">
        <authorList>
            <person name="Kimball J.A."/>
            <person name="Haas M.W."/>
            <person name="Macchietto M."/>
            <person name="Kono T."/>
            <person name="Duquette J."/>
            <person name="Shao M."/>
        </authorList>
    </citation>
    <scope>NUCLEOTIDE SEQUENCE</scope>
    <source>
        <tissue evidence="3">Fresh leaf tissue</tissue>
    </source>
</reference>
<comment type="caution">
    <text evidence="3">The sequence shown here is derived from an EMBL/GenBank/DDBJ whole genome shotgun (WGS) entry which is preliminary data.</text>
</comment>
<dbReference type="Proteomes" id="UP000729402">
    <property type="component" value="Unassembled WGS sequence"/>
</dbReference>
<feature type="compositionally biased region" description="Basic and acidic residues" evidence="1">
    <location>
        <begin position="101"/>
        <end position="110"/>
    </location>
</feature>
<sequence length="110" mass="11983">MLLPSAVLLLPASFCSSVAACFLHCLLPCARAFYCLLLLPAVAREQGRGKQTTELSCVRAFCCLLLLPAVAREKGRGKQTTEGKQRRPGGRRRKGKQSPRCRIDVPTRGG</sequence>
<evidence type="ECO:0000313" key="3">
    <source>
        <dbReference type="EMBL" id="KAG8088105.1"/>
    </source>
</evidence>
<proteinExistence type="predicted"/>
<evidence type="ECO:0008006" key="5">
    <source>
        <dbReference type="Google" id="ProtNLM"/>
    </source>
</evidence>
<feature type="signal peptide" evidence="2">
    <location>
        <begin position="1"/>
        <end position="20"/>
    </location>
</feature>
<name>A0A8J6BNH2_ZIZPA</name>
<protein>
    <recommendedName>
        <fullName evidence="5">Secreted protein</fullName>
    </recommendedName>
</protein>
<feature type="region of interest" description="Disordered" evidence="1">
    <location>
        <begin position="73"/>
        <end position="110"/>
    </location>
</feature>
<reference evidence="3" key="1">
    <citation type="journal article" date="2021" name="bioRxiv">
        <title>Whole Genome Assembly and Annotation of Northern Wild Rice, Zizania palustris L., Supports a Whole Genome Duplication in the Zizania Genus.</title>
        <authorList>
            <person name="Haas M."/>
            <person name="Kono T."/>
            <person name="Macchietto M."/>
            <person name="Millas R."/>
            <person name="McGilp L."/>
            <person name="Shao M."/>
            <person name="Duquette J."/>
            <person name="Hirsch C.N."/>
            <person name="Kimball J."/>
        </authorList>
    </citation>
    <scope>NUCLEOTIDE SEQUENCE</scope>
    <source>
        <tissue evidence="3">Fresh leaf tissue</tissue>
    </source>
</reference>
<feature type="compositionally biased region" description="Basic residues" evidence="1">
    <location>
        <begin position="86"/>
        <end position="99"/>
    </location>
</feature>
<organism evidence="3 4">
    <name type="scientific">Zizania palustris</name>
    <name type="common">Northern wild rice</name>
    <dbReference type="NCBI Taxonomy" id="103762"/>
    <lineage>
        <taxon>Eukaryota</taxon>
        <taxon>Viridiplantae</taxon>
        <taxon>Streptophyta</taxon>
        <taxon>Embryophyta</taxon>
        <taxon>Tracheophyta</taxon>
        <taxon>Spermatophyta</taxon>
        <taxon>Magnoliopsida</taxon>
        <taxon>Liliopsida</taxon>
        <taxon>Poales</taxon>
        <taxon>Poaceae</taxon>
        <taxon>BOP clade</taxon>
        <taxon>Oryzoideae</taxon>
        <taxon>Oryzeae</taxon>
        <taxon>Zizaniinae</taxon>
        <taxon>Zizania</taxon>
    </lineage>
</organism>
<evidence type="ECO:0000256" key="1">
    <source>
        <dbReference type="SAM" id="MobiDB-lite"/>
    </source>
</evidence>
<keyword evidence="4" id="KW-1185">Reference proteome</keyword>
<evidence type="ECO:0000313" key="4">
    <source>
        <dbReference type="Proteomes" id="UP000729402"/>
    </source>
</evidence>
<dbReference type="EMBL" id="JAAALK010000082">
    <property type="protein sequence ID" value="KAG8088105.1"/>
    <property type="molecule type" value="Genomic_DNA"/>
</dbReference>
<feature type="compositionally biased region" description="Basic and acidic residues" evidence="1">
    <location>
        <begin position="73"/>
        <end position="85"/>
    </location>
</feature>